<sequence length="302" mass="32021">MFPRKMPVRRVLVVGAGAGALRLCQAAQELGIESQTAEGDSRTLLARALAGQCDAIHPGELAAPLQLELAKACGEAGVRFLGQGATLLAAMAQQRVMRRLMAEAGVPLASPEDGGTLVHLSLLVDGHGHVVYLAPRQSLGDAMSMAPLPWLTAERTAYLGRLAARGVVALGATGLVEAGFRVAGNALGFVSLRPGPAGEEALDEALFGLDPLVTHWRLMCGERLRERQSHLVGQGHARLWRLALPEHARLDGGPGVRLDHPGAGHEARLVIWGRRLEELEPRARRALSCLLGDEQAARLVPG</sequence>
<evidence type="ECO:0000256" key="3">
    <source>
        <dbReference type="ARBA" id="ARBA00022840"/>
    </source>
</evidence>
<name>A0A7W5G4L1_9GAMM</name>
<reference evidence="5 6" key="1">
    <citation type="submission" date="2020-08" db="EMBL/GenBank/DDBJ databases">
        <title>Genomic Encyclopedia of Type Strains, Phase III (KMG-III): the genomes of soil and plant-associated and newly described type strains.</title>
        <authorList>
            <person name="Whitman W."/>
        </authorList>
    </citation>
    <scope>NUCLEOTIDE SEQUENCE [LARGE SCALE GENOMIC DNA]</scope>
    <source>
        <strain evidence="5 6">CECT 5995</strain>
    </source>
</reference>
<dbReference type="GO" id="GO:0016874">
    <property type="term" value="F:ligase activity"/>
    <property type="evidence" value="ECO:0007669"/>
    <property type="project" value="UniProtKB-KW"/>
</dbReference>
<dbReference type="InterPro" id="IPR016185">
    <property type="entry name" value="PreATP-grasp_dom_sf"/>
</dbReference>
<evidence type="ECO:0000259" key="4">
    <source>
        <dbReference type="PROSITE" id="PS50979"/>
    </source>
</evidence>
<accession>A0A7W5G4L1</accession>
<dbReference type="InterPro" id="IPR011764">
    <property type="entry name" value="Biotin_carboxylation_dom"/>
</dbReference>
<evidence type="ECO:0000313" key="6">
    <source>
        <dbReference type="Proteomes" id="UP000525987"/>
    </source>
</evidence>
<evidence type="ECO:0000256" key="1">
    <source>
        <dbReference type="ARBA" id="ARBA00022598"/>
    </source>
</evidence>
<dbReference type="AlphaFoldDB" id="A0A7W5G4L1"/>
<comment type="caution">
    <text evidence="5">The sequence shown here is derived from an EMBL/GenBank/DDBJ whole genome shotgun (WGS) entry which is preliminary data.</text>
</comment>
<dbReference type="Proteomes" id="UP000525987">
    <property type="component" value="Unassembled WGS sequence"/>
</dbReference>
<dbReference type="PROSITE" id="PS50979">
    <property type="entry name" value="BC"/>
    <property type="match status" value="1"/>
</dbReference>
<keyword evidence="6" id="KW-1185">Reference proteome</keyword>
<dbReference type="SUPFAM" id="SSF52440">
    <property type="entry name" value="PreATP-grasp domain"/>
    <property type="match status" value="1"/>
</dbReference>
<keyword evidence="3" id="KW-0067">ATP-binding</keyword>
<keyword evidence="1" id="KW-0436">Ligase</keyword>
<evidence type="ECO:0000256" key="2">
    <source>
        <dbReference type="ARBA" id="ARBA00022741"/>
    </source>
</evidence>
<keyword evidence="2" id="KW-0547">Nucleotide-binding</keyword>
<feature type="domain" description="Biotin carboxylation" evidence="4">
    <location>
        <begin position="7"/>
        <end position="302"/>
    </location>
</feature>
<protein>
    <submittedName>
        <fullName evidence="5">Biotin carboxylase</fullName>
    </submittedName>
</protein>
<gene>
    <name evidence="5" type="ORF">FHR96_000942</name>
</gene>
<dbReference type="Gene3D" id="3.30.470.20">
    <property type="entry name" value="ATP-grasp fold, B domain"/>
    <property type="match status" value="1"/>
</dbReference>
<proteinExistence type="predicted"/>
<evidence type="ECO:0000313" key="5">
    <source>
        <dbReference type="EMBL" id="MBB3140090.1"/>
    </source>
</evidence>
<dbReference type="EMBL" id="JACHXM010000003">
    <property type="protein sequence ID" value="MBB3140090.1"/>
    <property type="molecule type" value="Genomic_DNA"/>
</dbReference>
<dbReference type="RefSeq" id="WP_183386512.1">
    <property type="nucleotide sequence ID" value="NZ_JACHXM010000003.1"/>
</dbReference>
<dbReference type="SUPFAM" id="SSF56059">
    <property type="entry name" value="Glutathione synthetase ATP-binding domain-like"/>
    <property type="match status" value="1"/>
</dbReference>
<organism evidence="5 6">
    <name type="scientific">Halomonas organivorans</name>
    <dbReference type="NCBI Taxonomy" id="257772"/>
    <lineage>
        <taxon>Bacteria</taxon>
        <taxon>Pseudomonadati</taxon>
        <taxon>Pseudomonadota</taxon>
        <taxon>Gammaproteobacteria</taxon>
        <taxon>Oceanospirillales</taxon>
        <taxon>Halomonadaceae</taxon>
        <taxon>Halomonas</taxon>
    </lineage>
</organism>
<dbReference type="GO" id="GO:0005524">
    <property type="term" value="F:ATP binding"/>
    <property type="evidence" value="ECO:0007669"/>
    <property type="project" value="UniProtKB-KW"/>
</dbReference>